<dbReference type="SMART" id="SM00387">
    <property type="entry name" value="HATPase_c"/>
    <property type="match status" value="1"/>
</dbReference>
<evidence type="ECO:0000256" key="5">
    <source>
        <dbReference type="ARBA" id="ARBA00022519"/>
    </source>
</evidence>
<keyword evidence="13" id="KW-0902">Two-component regulatory system</keyword>
<dbReference type="SUPFAM" id="SSF55874">
    <property type="entry name" value="ATPase domain of HSP90 chaperone/DNA topoisomerase II/histidine kinase"/>
    <property type="match status" value="1"/>
</dbReference>
<evidence type="ECO:0000256" key="14">
    <source>
        <dbReference type="ARBA" id="ARBA00023136"/>
    </source>
</evidence>
<keyword evidence="10 19" id="KW-0418">Kinase</keyword>
<keyword evidence="20" id="KW-1185">Reference proteome</keyword>
<evidence type="ECO:0000256" key="12">
    <source>
        <dbReference type="ARBA" id="ARBA00022989"/>
    </source>
</evidence>
<dbReference type="InterPro" id="IPR004358">
    <property type="entry name" value="Sig_transdc_His_kin-like_C"/>
</dbReference>
<evidence type="ECO:0000256" key="10">
    <source>
        <dbReference type="ARBA" id="ARBA00022777"/>
    </source>
</evidence>
<dbReference type="Proteomes" id="UP000000692">
    <property type="component" value="Chromosome"/>
</dbReference>
<keyword evidence="12 17" id="KW-1133">Transmembrane helix</keyword>
<dbReference type="Pfam" id="PF00512">
    <property type="entry name" value="HisKA"/>
    <property type="match status" value="1"/>
</dbReference>
<dbReference type="PROSITE" id="PS50109">
    <property type="entry name" value="HIS_KIN"/>
    <property type="match status" value="1"/>
</dbReference>
<dbReference type="Pfam" id="PF02518">
    <property type="entry name" value="HATPase_c"/>
    <property type="match status" value="1"/>
</dbReference>
<keyword evidence="9" id="KW-0547">Nucleotide-binding</keyword>
<dbReference type="InterPro" id="IPR036890">
    <property type="entry name" value="HATPase_C_sf"/>
</dbReference>
<dbReference type="InterPro" id="IPR036097">
    <property type="entry name" value="HisK_dim/P_sf"/>
</dbReference>
<evidence type="ECO:0000313" key="20">
    <source>
        <dbReference type="Proteomes" id="UP000000692"/>
    </source>
</evidence>
<accession>F9Y604</accession>
<dbReference type="OrthoDB" id="7568856at2"/>
<sequence>MPNRLRKQTVILTLVSALGVAAAVASFRVMTDFYLEQTAQRADNTLGLAVTALKGQLDRYRQLPDLLAAQQNIQMLAGNPDDPVRIAQMDAYLKTTAEVLEASDIYIMRTDGTTISASNYDLPTSFVGENFAYRPYFIDAIGTGRGQFFGLGTTSLRRGYYYSADIQTDTGTAGVIALKVDVEAIESAWHGADYEIVVTDPSGIVFMSGRPDWLFSALLPLTDERLVRTQATRRYADADLTELPLLRSETRRGRALMTLVRSGPNIEYLVASEAMPEADWTVQVLVDTGPARLQARVAVAITLLAFSLSVAGMLLWLQRRAALRERQSHQREVQEQLERRVTQRTQDLAVVNDQLQREVAERRSTEVQLRKTQTDLIQAAKLAALGQMSAELSHEFNQPLAALRSFIESAQTLITRGRIADAAQYLQRIDGLTERMTAISRHLSSFARKPGEQLTDVPLAEVITDALALLDWRIRADGVEIVQDVPPLTVHGGRVRLQQVLVNVIANALDAMEDRPTRRLTIRAEASGDQIRLTLRDTGIGVPDTIRARIFDPFFSTKGVGRGLGLGLSISYNIIKDFGGELAIATIDGGAEVTIWLKQHIGGQ</sequence>
<dbReference type="InterPro" id="IPR003594">
    <property type="entry name" value="HATPase_dom"/>
</dbReference>
<dbReference type="RefSeq" id="WP_013384288.1">
    <property type="nucleotide sequence ID" value="NC_017384.1"/>
</dbReference>
<evidence type="ECO:0000313" key="19">
    <source>
        <dbReference type="EMBL" id="AEM40829.1"/>
    </source>
</evidence>
<comment type="catalytic activity">
    <reaction evidence="1">
        <text>ATP + protein L-histidine = ADP + protein N-phospho-L-histidine.</text>
        <dbReference type="EC" id="2.7.13.3"/>
    </reaction>
</comment>
<dbReference type="HOGENOM" id="CLU_000445_94_2_5"/>
<keyword evidence="11" id="KW-0067">ATP-binding</keyword>
<dbReference type="PIRSF" id="PIRSF036431">
    <property type="entry name" value="STHK_DctB"/>
    <property type="match status" value="1"/>
</dbReference>
<dbReference type="PATRIC" id="fig|759362.5.peg.1021"/>
<keyword evidence="4" id="KW-1003">Cell membrane</keyword>
<protein>
    <recommendedName>
        <fullName evidence="16">C4-dicarboxylate transport sensor protein DctB</fullName>
        <ecNumber evidence="3">2.7.13.3</ecNumber>
    </recommendedName>
</protein>
<evidence type="ECO:0000256" key="1">
    <source>
        <dbReference type="ARBA" id="ARBA00000085"/>
    </source>
</evidence>
<dbReference type="SUPFAM" id="SSF47384">
    <property type="entry name" value="Homodimeric domain of signal transducing histidine kinase"/>
    <property type="match status" value="1"/>
</dbReference>
<keyword evidence="8 17" id="KW-0812">Transmembrane</keyword>
<dbReference type="Gene3D" id="6.10.250.3020">
    <property type="match status" value="1"/>
</dbReference>
<dbReference type="GO" id="GO:0000155">
    <property type="term" value="F:phosphorelay sensor kinase activity"/>
    <property type="evidence" value="ECO:0007669"/>
    <property type="project" value="InterPro"/>
</dbReference>
<dbReference type="InterPro" id="IPR003661">
    <property type="entry name" value="HisK_dim/P_dom"/>
</dbReference>
<dbReference type="AlphaFoldDB" id="F9Y604"/>
<name>F9Y604_KETVW</name>
<evidence type="ECO:0000256" key="16">
    <source>
        <dbReference type="ARBA" id="ARBA00073143"/>
    </source>
</evidence>
<dbReference type="InterPro" id="IPR005467">
    <property type="entry name" value="His_kinase_dom"/>
</dbReference>
<dbReference type="Gene3D" id="3.30.450.20">
    <property type="entry name" value="PAS domain"/>
    <property type="match status" value="2"/>
</dbReference>
<evidence type="ECO:0000256" key="4">
    <source>
        <dbReference type="ARBA" id="ARBA00022475"/>
    </source>
</evidence>
<comment type="subcellular location">
    <subcellularLocation>
        <location evidence="2">Cell inner membrane</location>
        <topology evidence="2">Multi-pass membrane protein</topology>
    </subcellularLocation>
</comment>
<evidence type="ECO:0000256" key="7">
    <source>
        <dbReference type="ARBA" id="ARBA00022679"/>
    </source>
</evidence>
<evidence type="ECO:0000256" key="3">
    <source>
        <dbReference type="ARBA" id="ARBA00012438"/>
    </source>
</evidence>
<reference evidence="19 20" key="1">
    <citation type="journal article" date="2011" name="J. Bacteriol.">
        <title>Complete genome sequence of the industrial strain Ketogulonicigenium vulgare WSH-001.</title>
        <authorList>
            <person name="Liu L."/>
            <person name="Li Y."/>
            <person name="Zhang J."/>
            <person name="Zhou Z."/>
            <person name="Liu J."/>
            <person name="Li X."/>
            <person name="Zhou J."/>
            <person name="Du G."/>
            <person name="Wang L."/>
            <person name="Chen J."/>
        </authorList>
    </citation>
    <scope>NUCLEOTIDE SEQUENCE [LARGE SCALE GENOMIC DNA]</scope>
    <source>
        <strain evidence="19 20">WSH-001</strain>
    </source>
</reference>
<dbReference type="InterPro" id="IPR029151">
    <property type="entry name" value="Sensor-like_sf"/>
</dbReference>
<evidence type="ECO:0000256" key="17">
    <source>
        <dbReference type="SAM" id="Phobius"/>
    </source>
</evidence>
<dbReference type="eggNOG" id="COG4191">
    <property type="taxonomic scope" value="Bacteria"/>
</dbReference>
<dbReference type="PRINTS" id="PR00344">
    <property type="entry name" value="BCTRLSENSOR"/>
</dbReference>
<gene>
    <name evidence="19" type="ordered locus">KVU_0990</name>
</gene>
<keyword evidence="6" id="KW-0597">Phosphoprotein</keyword>
<dbReference type="GO" id="GO:0005524">
    <property type="term" value="F:ATP binding"/>
    <property type="evidence" value="ECO:0007669"/>
    <property type="project" value="UniProtKB-KW"/>
</dbReference>
<evidence type="ECO:0000256" key="11">
    <source>
        <dbReference type="ARBA" id="ARBA00022840"/>
    </source>
</evidence>
<evidence type="ECO:0000256" key="8">
    <source>
        <dbReference type="ARBA" id="ARBA00022692"/>
    </source>
</evidence>
<dbReference type="EC" id="2.7.13.3" evidence="3"/>
<organism evidence="19 20">
    <name type="scientific">Ketogulonicigenium vulgare (strain WSH-001)</name>
    <dbReference type="NCBI Taxonomy" id="759362"/>
    <lineage>
        <taxon>Bacteria</taxon>
        <taxon>Pseudomonadati</taxon>
        <taxon>Pseudomonadota</taxon>
        <taxon>Alphaproteobacteria</taxon>
        <taxon>Rhodobacterales</taxon>
        <taxon>Roseobacteraceae</taxon>
        <taxon>Ketogulonicigenium</taxon>
    </lineage>
</organism>
<dbReference type="GO" id="GO:0005886">
    <property type="term" value="C:plasma membrane"/>
    <property type="evidence" value="ECO:0007669"/>
    <property type="project" value="UniProtKB-SubCell"/>
</dbReference>
<dbReference type="FunFam" id="1.10.287.130:FF:000049">
    <property type="entry name" value="C4-dicarboxylate transport sensor protein DctB"/>
    <property type="match status" value="1"/>
</dbReference>
<keyword evidence="14 17" id="KW-0472">Membrane</keyword>
<dbReference type="KEGG" id="kvl:KVU_0990"/>
<feature type="domain" description="Histidine kinase" evidence="18">
    <location>
        <begin position="391"/>
        <end position="601"/>
    </location>
</feature>
<feature type="transmembrane region" description="Helical" evidence="17">
    <location>
        <begin position="297"/>
        <end position="317"/>
    </location>
</feature>
<evidence type="ECO:0000256" key="6">
    <source>
        <dbReference type="ARBA" id="ARBA00022553"/>
    </source>
</evidence>
<evidence type="ECO:0000256" key="2">
    <source>
        <dbReference type="ARBA" id="ARBA00004429"/>
    </source>
</evidence>
<keyword evidence="5" id="KW-0997">Cell inner membrane</keyword>
<dbReference type="PANTHER" id="PTHR43065">
    <property type="entry name" value="SENSOR HISTIDINE KINASE"/>
    <property type="match status" value="1"/>
</dbReference>
<evidence type="ECO:0000256" key="13">
    <source>
        <dbReference type="ARBA" id="ARBA00023012"/>
    </source>
</evidence>
<dbReference type="EMBL" id="CP002018">
    <property type="protein sequence ID" value="AEM40829.1"/>
    <property type="molecule type" value="Genomic_DNA"/>
</dbReference>
<keyword evidence="7 19" id="KW-0808">Transferase</keyword>
<evidence type="ECO:0000256" key="15">
    <source>
        <dbReference type="ARBA" id="ARBA00059004"/>
    </source>
</evidence>
<dbReference type="InterPro" id="IPR017055">
    <property type="entry name" value="Sig_transdc_His_kinase_DctB"/>
</dbReference>
<dbReference type="SUPFAM" id="SSF103190">
    <property type="entry name" value="Sensory domain-like"/>
    <property type="match status" value="1"/>
</dbReference>
<evidence type="ECO:0000259" key="18">
    <source>
        <dbReference type="PROSITE" id="PS50109"/>
    </source>
</evidence>
<dbReference type="PANTHER" id="PTHR43065:SF46">
    <property type="entry name" value="C4-DICARBOXYLATE TRANSPORT SENSOR PROTEIN DCTB"/>
    <property type="match status" value="1"/>
</dbReference>
<evidence type="ECO:0000256" key="9">
    <source>
        <dbReference type="ARBA" id="ARBA00022741"/>
    </source>
</evidence>
<proteinExistence type="predicted"/>
<comment type="function">
    <text evidence="15">Member of the two-component regulatory system DctB/DctD involved in the transport of C4-dicarboxylates. DctB functions as a membrane-associated protein kinase that phosphorylates DctD in response to environmental signals.</text>
</comment>
<dbReference type="SMART" id="SM00388">
    <property type="entry name" value="HisKA"/>
    <property type="match status" value="1"/>
</dbReference>
<dbReference type="Gene3D" id="1.10.287.130">
    <property type="match status" value="1"/>
</dbReference>
<dbReference type="Gene3D" id="3.30.565.10">
    <property type="entry name" value="Histidine kinase-like ATPase, C-terminal domain"/>
    <property type="match status" value="1"/>
</dbReference>
<dbReference type="CDD" id="cd00082">
    <property type="entry name" value="HisKA"/>
    <property type="match status" value="1"/>
</dbReference>